<dbReference type="EMBL" id="CP098242">
    <property type="protein sequence ID" value="WAW09269.1"/>
    <property type="molecule type" value="Genomic_DNA"/>
</dbReference>
<dbReference type="RefSeq" id="WP_269308265.1">
    <property type="nucleotide sequence ID" value="NZ_CP098242.1"/>
</dbReference>
<evidence type="ECO:0000313" key="2">
    <source>
        <dbReference type="Proteomes" id="UP001156215"/>
    </source>
</evidence>
<organism evidence="1 2">
    <name type="scientific">Oxalobacter vibrioformis</name>
    <dbReference type="NCBI Taxonomy" id="933080"/>
    <lineage>
        <taxon>Bacteria</taxon>
        <taxon>Pseudomonadati</taxon>
        <taxon>Pseudomonadota</taxon>
        <taxon>Betaproteobacteria</taxon>
        <taxon>Burkholderiales</taxon>
        <taxon>Oxalobacteraceae</taxon>
        <taxon>Oxalobacter</taxon>
    </lineage>
</organism>
<name>A0A9E9P1W9_9BURK</name>
<evidence type="ECO:0000313" key="1">
    <source>
        <dbReference type="EMBL" id="WAW09269.1"/>
    </source>
</evidence>
<dbReference type="KEGG" id="ovb:NB640_08310"/>
<accession>A0A9E9P1W9</accession>
<dbReference type="AlphaFoldDB" id="A0A9E9P1W9"/>
<keyword evidence="2" id="KW-1185">Reference proteome</keyword>
<reference evidence="1" key="1">
    <citation type="journal article" date="2022" name="Front. Microbiol.">
        <title>New perspectives on an old grouping: The genomic and phenotypic variability of Oxalobacter formigenes and the implications for calcium oxalate stone prevention.</title>
        <authorList>
            <person name="Chmiel J.A."/>
            <person name="Carr C."/>
            <person name="Stuivenberg G.A."/>
            <person name="Venema R."/>
            <person name="Chanyi R.M."/>
            <person name="Al K.F."/>
            <person name="Giguere D."/>
            <person name="Say H."/>
            <person name="Akouris P.P."/>
            <person name="Dominguez Romero S.A."/>
            <person name="Kwong A."/>
            <person name="Tai V."/>
            <person name="Koval S.F."/>
            <person name="Razvi H."/>
            <person name="Bjazevic J."/>
            <person name="Burton J.P."/>
        </authorList>
    </citation>
    <scope>NUCLEOTIDE SEQUENCE</scope>
    <source>
        <strain evidence="1">WoOx3</strain>
    </source>
</reference>
<dbReference type="Proteomes" id="UP001156215">
    <property type="component" value="Chromosome"/>
</dbReference>
<gene>
    <name evidence="1" type="ORF">NB640_08310</name>
</gene>
<proteinExistence type="predicted"/>
<sequence>MRVFCINEMRHCDGHLEEVRFVEFPYEKHGESAEIPVGSEKVNIWKEPFLTPCGVIYVWATEQYDLLKSAGD</sequence>
<protein>
    <submittedName>
        <fullName evidence="1">Uncharacterized protein</fullName>
    </submittedName>
</protein>